<proteinExistence type="predicted"/>
<name>A0A392M6N0_9FABA</name>
<dbReference type="EMBL" id="LXQA010004636">
    <property type="protein sequence ID" value="MCH83090.1"/>
    <property type="molecule type" value="Genomic_DNA"/>
</dbReference>
<gene>
    <name evidence="1" type="ORF">A2U01_0003905</name>
</gene>
<evidence type="ECO:0000313" key="1">
    <source>
        <dbReference type="EMBL" id="MCH83090.1"/>
    </source>
</evidence>
<reference evidence="1 2" key="1">
    <citation type="journal article" date="2018" name="Front. Plant Sci.">
        <title>Red Clover (Trifolium pratense) and Zigzag Clover (T. medium) - A Picture of Genomic Similarities and Differences.</title>
        <authorList>
            <person name="Dluhosova J."/>
            <person name="Istvanek J."/>
            <person name="Nedelnik J."/>
            <person name="Repkova J."/>
        </authorList>
    </citation>
    <scope>NUCLEOTIDE SEQUENCE [LARGE SCALE GENOMIC DNA]</scope>
    <source>
        <strain evidence="2">cv. 10/8</strain>
        <tissue evidence="1">Leaf</tissue>
    </source>
</reference>
<dbReference type="Proteomes" id="UP000265520">
    <property type="component" value="Unassembled WGS sequence"/>
</dbReference>
<protein>
    <submittedName>
        <fullName evidence="1">Uncharacterized protein</fullName>
    </submittedName>
</protein>
<accession>A0A392M6N0</accession>
<comment type="caution">
    <text evidence="1">The sequence shown here is derived from an EMBL/GenBank/DDBJ whole genome shotgun (WGS) entry which is preliminary data.</text>
</comment>
<organism evidence="1 2">
    <name type="scientific">Trifolium medium</name>
    <dbReference type="NCBI Taxonomy" id="97028"/>
    <lineage>
        <taxon>Eukaryota</taxon>
        <taxon>Viridiplantae</taxon>
        <taxon>Streptophyta</taxon>
        <taxon>Embryophyta</taxon>
        <taxon>Tracheophyta</taxon>
        <taxon>Spermatophyta</taxon>
        <taxon>Magnoliopsida</taxon>
        <taxon>eudicotyledons</taxon>
        <taxon>Gunneridae</taxon>
        <taxon>Pentapetalae</taxon>
        <taxon>rosids</taxon>
        <taxon>fabids</taxon>
        <taxon>Fabales</taxon>
        <taxon>Fabaceae</taxon>
        <taxon>Papilionoideae</taxon>
        <taxon>50 kb inversion clade</taxon>
        <taxon>NPAAA clade</taxon>
        <taxon>Hologalegina</taxon>
        <taxon>IRL clade</taxon>
        <taxon>Trifolieae</taxon>
        <taxon>Trifolium</taxon>
    </lineage>
</organism>
<evidence type="ECO:0000313" key="2">
    <source>
        <dbReference type="Proteomes" id="UP000265520"/>
    </source>
</evidence>
<keyword evidence="2" id="KW-1185">Reference proteome</keyword>
<dbReference type="AlphaFoldDB" id="A0A392M6N0"/>
<sequence length="110" mass="12181">MEGCLEVYPLIDSGASQLHYRQTSASLVLPITTTKEYKVGLQNGNWTEKSRSFAQDSCDVILKGNCTSFNTSIQHLAREVNSNKIEIPNLVSAATTSLEGKQLRRSKYAK</sequence>